<gene>
    <name evidence="10" type="ORF">RND81_01G106300</name>
</gene>
<evidence type="ECO:0000256" key="9">
    <source>
        <dbReference type="ARBA" id="ARBA00023180"/>
    </source>
</evidence>
<dbReference type="AlphaFoldDB" id="A0AAW1N6W9"/>
<dbReference type="SUPFAM" id="SSF52058">
    <property type="entry name" value="L domain-like"/>
    <property type="match status" value="2"/>
</dbReference>
<keyword evidence="9" id="KW-0325">Glycoprotein</keyword>
<reference evidence="10" key="1">
    <citation type="submission" date="2024-03" db="EMBL/GenBank/DDBJ databases">
        <title>WGS assembly of Saponaria officinalis var. Norfolk2.</title>
        <authorList>
            <person name="Jenkins J."/>
            <person name="Shu S."/>
            <person name="Grimwood J."/>
            <person name="Barry K."/>
            <person name="Goodstein D."/>
            <person name="Schmutz J."/>
            <person name="Leebens-Mack J."/>
            <person name="Osbourn A."/>
        </authorList>
    </citation>
    <scope>NUCLEOTIDE SEQUENCE [LARGE SCALE GENOMIC DNA]</scope>
    <source>
        <strain evidence="10">JIC</strain>
    </source>
</reference>
<protein>
    <submittedName>
        <fullName evidence="10">Uncharacterized protein</fullName>
    </submittedName>
</protein>
<proteinExistence type="inferred from homology"/>
<evidence type="ECO:0000313" key="10">
    <source>
        <dbReference type="EMBL" id="KAK9756556.1"/>
    </source>
</evidence>
<evidence type="ECO:0000256" key="6">
    <source>
        <dbReference type="ARBA" id="ARBA00022989"/>
    </source>
</evidence>
<organism evidence="10 11">
    <name type="scientific">Saponaria officinalis</name>
    <name type="common">Common soapwort</name>
    <name type="synonym">Lychnis saponaria</name>
    <dbReference type="NCBI Taxonomy" id="3572"/>
    <lineage>
        <taxon>Eukaryota</taxon>
        <taxon>Viridiplantae</taxon>
        <taxon>Streptophyta</taxon>
        <taxon>Embryophyta</taxon>
        <taxon>Tracheophyta</taxon>
        <taxon>Spermatophyta</taxon>
        <taxon>Magnoliopsida</taxon>
        <taxon>eudicotyledons</taxon>
        <taxon>Gunneridae</taxon>
        <taxon>Pentapetalae</taxon>
        <taxon>Caryophyllales</taxon>
        <taxon>Caryophyllaceae</taxon>
        <taxon>Caryophylleae</taxon>
        <taxon>Saponaria</taxon>
    </lineage>
</organism>
<dbReference type="InterPro" id="IPR032675">
    <property type="entry name" value="LRR_dom_sf"/>
</dbReference>
<evidence type="ECO:0000256" key="2">
    <source>
        <dbReference type="ARBA" id="ARBA00009592"/>
    </source>
</evidence>
<dbReference type="InterPro" id="IPR001611">
    <property type="entry name" value="Leu-rich_rpt"/>
</dbReference>
<evidence type="ECO:0000256" key="5">
    <source>
        <dbReference type="ARBA" id="ARBA00022729"/>
    </source>
</evidence>
<evidence type="ECO:0000256" key="8">
    <source>
        <dbReference type="ARBA" id="ARBA00023170"/>
    </source>
</evidence>
<keyword evidence="7" id="KW-0472">Membrane</keyword>
<keyword evidence="8" id="KW-0675">Receptor</keyword>
<evidence type="ECO:0000256" key="1">
    <source>
        <dbReference type="ARBA" id="ARBA00004251"/>
    </source>
</evidence>
<sequence length="448" mass="50097">MLVFCTVYTTSVNDELSVVLALKSSLQHSNLHIFSIWFYRNHIFSFTGISRNDSGNGLFDTLPFDPICSFFPSIQKLAFGFNSLSGDNTNHLSSSTRLEYLDLCNNQFFGPFLDASSLSSLKYLYLKSSWLSIVFSWKSLSNNSNLIELSLGDNNFRITPFPKEVTKLRSLTGLYLSNCNISRSILSEIGNLTWLVNLELWEIPPEFREFKNLVNLSLYSNILTGMLPTKLGSLAKFNLMNVSRKFLSGLIPPNMCNKGSLTKLLLFQNTFYRNISSNYVPPSIWGLRNLNILDVGDNDLEESISINISKALKLNRNFAGNNKLCTIFPDEVGAALSLILLDLSRNRLNGQDCFQLTDINLAENQFSGKILESLGSLPLLKYLNLPYNSSSGQIPNTLSSLTLIILDLTYNHLLGYILSSFSIGAYKEGFVGNDVLCDPTVTILSHAH</sequence>
<comment type="caution">
    <text evidence="10">The sequence shown here is derived from an EMBL/GenBank/DDBJ whole genome shotgun (WGS) entry which is preliminary data.</text>
</comment>
<evidence type="ECO:0000256" key="4">
    <source>
        <dbReference type="ARBA" id="ARBA00022692"/>
    </source>
</evidence>
<name>A0AAW1N6W9_SAPOF</name>
<evidence type="ECO:0000256" key="7">
    <source>
        <dbReference type="ARBA" id="ARBA00023136"/>
    </source>
</evidence>
<dbReference type="Pfam" id="PF00560">
    <property type="entry name" value="LRR_1"/>
    <property type="match status" value="3"/>
</dbReference>
<evidence type="ECO:0000313" key="11">
    <source>
        <dbReference type="Proteomes" id="UP001443914"/>
    </source>
</evidence>
<comment type="similarity">
    <text evidence="2">Belongs to the RLP family.</text>
</comment>
<keyword evidence="6" id="KW-1133">Transmembrane helix</keyword>
<keyword evidence="11" id="KW-1185">Reference proteome</keyword>
<dbReference type="PANTHER" id="PTHR48052">
    <property type="entry name" value="UNNAMED PRODUCT"/>
    <property type="match status" value="1"/>
</dbReference>
<accession>A0AAW1N6W9</accession>
<dbReference type="Gene3D" id="3.80.10.10">
    <property type="entry name" value="Ribonuclease Inhibitor"/>
    <property type="match status" value="5"/>
</dbReference>
<dbReference type="GO" id="GO:0005886">
    <property type="term" value="C:plasma membrane"/>
    <property type="evidence" value="ECO:0007669"/>
    <property type="project" value="UniProtKB-SubCell"/>
</dbReference>
<keyword evidence="4" id="KW-0812">Transmembrane</keyword>
<comment type="subcellular location">
    <subcellularLocation>
        <location evidence="1">Cell membrane</location>
        <topology evidence="1">Single-pass type I membrane protein</topology>
    </subcellularLocation>
</comment>
<dbReference type="PANTHER" id="PTHR48052:SF81">
    <property type="entry name" value="LEUCINE-RICH REPEAT-CONTAINING N-TERMINAL PLANT-TYPE DOMAIN-CONTAINING PROTEIN"/>
    <property type="match status" value="1"/>
</dbReference>
<dbReference type="Proteomes" id="UP001443914">
    <property type="component" value="Unassembled WGS sequence"/>
</dbReference>
<dbReference type="EMBL" id="JBDFQZ010000001">
    <property type="protein sequence ID" value="KAK9756556.1"/>
    <property type="molecule type" value="Genomic_DNA"/>
</dbReference>
<keyword evidence="5" id="KW-0732">Signal</keyword>
<evidence type="ECO:0000256" key="3">
    <source>
        <dbReference type="ARBA" id="ARBA00022475"/>
    </source>
</evidence>
<keyword evidence="3" id="KW-1003">Cell membrane</keyword>